<dbReference type="Proteomes" id="UP001144256">
    <property type="component" value="Unassembled WGS sequence"/>
</dbReference>
<comment type="caution">
    <text evidence="2">The sequence shown here is derived from an EMBL/GenBank/DDBJ whole genome shotgun (WGS) entry which is preliminary data.</text>
</comment>
<keyword evidence="1" id="KW-0812">Transmembrane</keyword>
<evidence type="ECO:0000313" key="3">
    <source>
        <dbReference type="Proteomes" id="UP001144256"/>
    </source>
</evidence>
<keyword evidence="1" id="KW-1133">Transmembrane helix</keyword>
<organism evidence="2 3">
    <name type="scientific">Vallitalea longa</name>
    <dbReference type="NCBI Taxonomy" id="2936439"/>
    <lineage>
        <taxon>Bacteria</taxon>
        <taxon>Bacillati</taxon>
        <taxon>Bacillota</taxon>
        <taxon>Clostridia</taxon>
        <taxon>Lachnospirales</taxon>
        <taxon>Vallitaleaceae</taxon>
        <taxon>Vallitalea</taxon>
    </lineage>
</organism>
<feature type="transmembrane region" description="Helical" evidence="1">
    <location>
        <begin position="12"/>
        <end position="33"/>
    </location>
</feature>
<evidence type="ECO:0000313" key="2">
    <source>
        <dbReference type="EMBL" id="GKX29545.1"/>
    </source>
</evidence>
<proteinExistence type="predicted"/>
<evidence type="ECO:0000256" key="1">
    <source>
        <dbReference type="SAM" id="Phobius"/>
    </source>
</evidence>
<dbReference type="EMBL" id="BRLB01000004">
    <property type="protein sequence ID" value="GKX29545.1"/>
    <property type="molecule type" value="Genomic_DNA"/>
</dbReference>
<sequence>MLDVPRISTLNTYRIGLISVLIIRFIERTFIYYNYHFKCIIKFV</sequence>
<name>A0A9W5Y964_9FIRM</name>
<dbReference type="AlphaFoldDB" id="A0A9W5Y964"/>
<keyword evidence="3" id="KW-1185">Reference proteome</keyword>
<keyword evidence="1" id="KW-0472">Membrane</keyword>
<gene>
    <name evidence="2" type="ORF">SH1V18_20250</name>
</gene>
<accession>A0A9W5Y964</accession>
<reference evidence="2" key="1">
    <citation type="submission" date="2022-06" db="EMBL/GenBank/DDBJ databases">
        <title>Vallitalea longa sp. nov., an anaerobic bacterium isolated from marine sediment.</title>
        <authorList>
            <person name="Hirano S."/>
            <person name="Terahara T."/>
            <person name="Mori K."/>
            <person name="Hamada M."/>
            <person name="Matsumoto R."/>
            <person name="Kobayashi T."/>
        </authorList>
    </citation>
    <scope>NUCLEOTIDE SEQUENCE</scope>
    <source>
        <strain evidence="2">SH18-1</strain>
    </source>
</reference>
<protein>
    <submittedName>
        <fullName evidence="2">Uncharacterized protein</fullName>
    </submittedName>
</protein>